<evidence type="ECO:0000259" key="1">
    <source>
        <dbReference type="Pfam" id="PF01370"/>
    </source>
</evidence>
<dbReference type="Pfam" id="PF01370">
    <property type="entry name" value="Epimerase"/>
    <property type="match status" value="1"/>
</dbReference>
<dbReference type="RefSeq" id="WP_157459183.1">
    <property type="nucleotide sequence ID" value="NZ_WQLB01000011.1"/>
</dbReference>
<accession>A0A7C9LM64</accession>
<proteinExistence type="predicted"/>
<reference evidence="2 3" key="1">
    <citation type="submission" date="2019-12" db="EMBL/GenBank/DDBJ databases">
        <title>Deinococcus sp. HMF7620 Genome sequencing and assembly.</title>
        <authorList>
            <person name="Kang H."/>
            <person name="Kim H."/>
            <person name="Joh K."/>
        </authorList>
    </citation>
    <scope>NUCLEOTIDE SEQUENCE [LARGE SCALE GENOMIC DNA]</scope>
    <source>
        <strain evidence="2 3">HMF7620</strain>
    </source>
</reference>
<dbReference type="Proteomes" id="UP000483286">
    <property type="component" value="Unassembled WGS sequence"/>
</dbReference>
<feature type="domain" description="NAD-dependent epimerase/dehydratase" evidence="1">
    <location>
        <begin position="3"/>
        <end position="236"/>
    </location>
</feature>
<dbReference type="PANTHER" id="PTHR43245:SF23">
    <property type="entry name" value="NAD(P)-BINDING DOMAIN-CONTAINING PROTEIN"/>
    <property type="match status" value="1"/>
</dbReference>
<dbReference type="PANTHER" id="PTHR43245">
    <property type="entry name" value="BIFUNCTIONAL POLYMYXIN RESISTANCE PROTEIN ARNA"/>
    <property type="match status" value="1"/>
</dbReference>
<sequence>MKVLITGTEGYLGAIVAPAVMRAGMDVTAVDTGYYRSGWLYHGVDQTAPTQFKDIRQVTPQDFEGVDAVVHMAELSNDPLGQLLPHITYDINHVGSLRLARLAKAAGVRRFVYMSSCSVYGEATGDDVTERSAVNPQTAYANCKVLVERDLRELADDRFSPTYLRNATAFGASPRMRFDIVLNNLAGLAWTSREIRMTSDGTPWRPLVHANDIARAIVCALQAPLEAVHNEVFNVGDTAQNYRVRDIAQIVASAFPGCDLSFGDSGGDNRSYRVSFEKISRQLPGFSCQWNAERGAAQLAALFARIDLTRAEFESRGYTRLRQLEYLLSTGQIDQDFFWTEPFSPAEPPAPVPVPVAVQALVEQGP</sequence>
<organism evidence="2 3">
    <name type="scientific">Deinococcus arboris</name>
    <dbReference type="NCBI Taxonomy" id="2682977"/>
    <lineage>
        <taxon>Bacteria</taxon>
        <taxon>Thermotogati</taxon>
        <taxon>Deinococcota</taxon>
        <taxon>Deinococci</taxon>
        <taxon>Deinococcales</taxon>
        <taxon>Deinococcaceae</taxon>
        <taxon>Deinococcus</taxon>
    </lineage>
</organism>
<dbReference type="InterPro" id="IPR050177">
    <property type="entry name" value="Lipid_A_modif_metabolic_enz"/>
</dbReference>
<dbReference type="InterPro" id="IPR036291">
    <property type="entry name" value="NAD(P)-bd_dom_sf"/>
</dbReference>
<keyword evidence="3" id="KW-1185">Reference proteome</keyword>
<dbReference type="SUPFAM" id="SSF51735">
    <property type="entry name" value="NAD(P)-binding Rossmann-fold domains"/>
    <property type="match status" value="1"/>
</dbReference>
<evidence type="ECO:0000313" key="3">
    <source>
        <dbReference type="Proteomes" id="UP000483286"/>
    </source>
</evidence>
<comment type="caution">
    <text evidence="2">The sequence shown here is derived from an EMBL/GenBank/DDBJ whole genome shotgun (WGS) entry which is preliminary data.</text>
</comment>
<name>A0A7C9LM64_9DEIO</name>
<dbReference type="AlphaFoldDB" id="A0A7C9LM64"/>
<dbReference type="Gene3D" id="3.40.50.720">
    <property type="entry name" value="NAD(P)-binding Rossmann-like Domain"/>
    <property type="match status" value="1"/>
</dbReference>
<dbReference type="EMBL" id="WQLB01000011">
    <property type="protein sequence ID" value="MVN87137.1"/>
    <property type="molecule type" value="Genomic_DNA"/>
</dbReference>
<evidence type="ECO:0000313" key="2">
    <source>
        <dbReference type="EMBL" id="MVN87137.1"/>
    </source>
</evidence>
<protein>
    <submittedName>
        <fullName evidence="2">NAD-dependent epimerase/dehydratase family protein</fullName>
    </submittedName>
</protein>
<dbReference type="CDD" id="cd08946">
    <property type="entry name" value="SDR_e"/>
    <property type="match status" value="1"/>
</dbReference>
<dbReference type="InterPro" id="IPR001509">
    <property type="entry name" value="Epimerase_deHydtase"/>
</dbReference>
<gene>
    <name evidence="2" type="ORF">GO986_10185</name>
</gene>